<accession>A0ABW2BUT9</accession>
<sequence>MTHLSATAPVFTPAQARAAGHSEAHIRQMLRRGTWVPLRRGIYVPASIRAAVIGDGEREHALVATAALLSLNRDAVAAGTSAARIHGLPLLGRPAEDVVLATEDPAACGRRDGYVLRCAALPAHHRAVRHDVAVTSAARTVVDLARESGYTQGVVAADAALHRCQVSPRQLADMLVDCLGWPGIDQARRAVTFADAACESVLESVSRIAIQQQGLPAPRTQVTLGDATGPIARVDFLWEHAGVIGEADGLAKYLGAGGNGISSAAPDLRMMRELLRAEKRREEQLADLGYEVVRWGWEDAMDPPRLARRLDAALTRGLERQRGRLAS</sequence>
<evidence type="ECO:0000313" key="2">
    <source>
        <dbReference type="EMBL" id="MFC6866791.1"/>
    </source>
</evidence>
<organism evidence="2 3">
    <name type="scientific">Haloechinothrix salitolerans</name>
    <dbReference type="NCBI Taxonomy" id="926830"/>
    <lineage>
        <taxon>Bacteria</taxon>
        <taxon>Bacillati</taxon>
        <taxon>Actinomycetota</taxon>
        <taxon>Actinomycetes</taxon>
        <taxon>Pseudonocardiales</taxon>
        <taxon>Pseudonocardiaceae</taxon>
        <taxon>Haloechinothrix</taxon>
    </lineage>
</organism>
<comment type="caution">
    <text evidence="2">The sequence shown here is derived from an EMBL/GenBank/DDBJ whole genome shotgun (WGS) entry which is preliminary data.</text>
</comment>
<gene>
    <name evidence="2" type="ORF">ACFQGD_06490</name>
</gene>
<dbReference type="Proteomes" id="UP001596337">
    <property type="component" value="Unassembled WGS sequence"/>
</dbReference>
<dbReference type="RefSeq" id="WP_345405786.1">
    <property type="nucleotide sequence ID" value="NZ_BAABLA010000121.1"/>
</dbReference>
<evidence type="ECO:0000313" key="3">
    <source>
        <dbReference type="Proteomes" id="UP001596337"/>
    </source>
</evidence>
<keyword evidence="3" id="KW-1185">Reference proteome</keyword>
<dbReference type="Pfam" id="PF13338">
    <property type="entry name" value="AbiEi_4"/>
    <property type="match status" value="1"/>
</dbReference>
<proteinExistence type="predicted"/>
<evidence type="ECO:0000259" key="1">
    <source>
        <dbReference type="Pfam" id="PF13338"/>
    </source>
</evidence>
<name>A0ABW2BUT9_9PSEU</name>
<dbReference type="InterPro" id="IPR025159">
    <property type="entry name" value="AbiEi_N"/>
</dbReference>
<feature type="domain" description="AbiEi antitoxin N-terminal" evidence="1">
    <location>
        <begin position="5"/>
        <end position="45"/>
    </location>
</feature>
<dbReference type="EMBL" id="JBHSXX010000001">
    <property type="protein sequence ID" value="MFC6866791.1"/>
    <property type="molecule type" value="Genomic_DNA"/>
</dbReference>
<reference evidence="3" key="1">
    <citation type="journal article" date="2019" name="Int. J. Syst. Evol. Microbiol.">
        <title>The Global Catalogue of Microorganisms (GCM) 10K type strain sequencing project: providing services to taxonomists for standard genome sequencing and annotation.</title>
        <authorList>
            <consortium name="The Broad Institute Genomics Platform"/>
            <consortium name="The Broad Institute Genome Sequencing Center for Infectious Disease"/>
            <person name="Wu L."/>
            <person name="Ma J."/>
        </authorList>
    </citation>
    <scope>NUCLEOTIDE SEQUENCE [LARGE SCALE GENOMIC DNA]</scope>
    <source>
        <strain evidence="3">KCTC 32255</strain>
    </source>
</reference>
<protein>
    <submittedName>
        <fullName evidence="2">Type IV toxin-antitoxin system AbiEi family antitoxin domain-containing protein</fullName>
    </submittedName>
</protein>